<evidence type="ECO:0000259" key="2">
    <source>
        <dbReference type="SMART" id="SM00867"/>
    </source>
</evidence>
<dbReference type="Pfam" id="PF04264">
    <property type="entry name" value="YceI"/>
    <property type="match status" value="1"/>
</dbReference>
<dbReference type="SUPFAM" id="SSF101874">
    <property type="entry name" value="YceI-like"/>
    <property type="match status" value="1"/>
</dbReference>
<sequence>MRLAYAALLALASTTAVAQQAPMAAPGSKNPAAVTGGTYTADPGHTLVTWTLDHLGFSPYTGIFGEVSGTLTLDPKNPNAAKVDVTIPVSKVVTASAGLTAHLTRAGKDGGKPDFFGANAADARFVSTSVVAKGQTAKITGNLTLNGVTRPVTLDASFYGAGKAPAMMGGKENVGFRASTTIMRSQFGLGFGVPMVGDAVKLDIAAAFQK</sequence>
<protein>
    <submittedName>
        <fullName evidence="3">YceI family protein</fullName>
    </submittedName>
</protein>
<dbReference type="RefSeq" id="WP_250753234.1">
    <property type="nucleotide sequence ID" value="NZ_CP098401.1"/>
</dbReference>
<dbReference type="InterPro" id="IPR036761">
    <property type="entry name" value="TTHA0802/YceI-like_sf"/>
</dbReference>
<dbReference type="EMBL" id="CP098401">
    <property type="protein sequence ID" value="URW76239.1"/>
    <property type="molecule type" value="Genomic_DNA"/>
</dbReference>
<proteinExistence type="predicted"/>
<dbReference type="Proteomes" id="UP001055580">
    <property type="component" value="Chromosome"/>
</dbReference>
<keyword evidence="1" id="KW-0732">Signal</keyword>
<feature type="domain" description="Lipid/polyisoprenoid-binding YceI-like" evidence="2">
    <location>
        <begin position="38"/>
        <end position="209"/>
    </location>
</feature>
<dbReference type="InterPro" id="IPR007372">
    <property type="entry name" value="Lipid/polyisoprenoid-bd_YceI"/>
</dbReference>
<evidence type="ECO:0000313" key="3">
    <source>
        <dbReference type="EMBL" id="URW76239.1"/>
    </source>
</evidence>
<feature type="signal peptide" evidence="1">
    <location>
        <begin position="1"/>
        <end position="18"/>
    </location>
</feature>
<organism evidence="3 4">
    <name type="scientific">Sphingomonas donggukensis</name>
    <dbReference type="NCBI Taxonomy" id="2949093"/>
    <lineage>
        <taxon>Bacteria</taxon>
        <taxon>Pseudomonadati</taxon>
        <taxon>Pseudomonadota</taxon>
        <taxon>Alphaproteobacteria</taxon>
        <taxon>Sphingomonadales</taxon>
        <taxon>Sphingomonadaceae</taxon>
        <taxon>Sphingomonas</taxon>
    </lineage>
</organism>
<evidence type="ECO:0000256" key="1">
    <source>
        <dbReference type="SAM" id="SignalP"/>
    </source>
</evidence>
<name>A0ABY4TWB1_9SPHN</name>
<feature type="chain" id="PRO_5046171892" evidence="1">
    <location>
        <begin position="19"/>
        <end position="210"/>
    </location>
</feature>
<dbReference type="Gene3D" id="2.40.128.110">
    <property type="entry name" value="Lipid/polyisoprenoid-binding, YceI-like"/>
    <property type="match status" value="1"/>
</dbReference>
<reference evidence="3" key="1">
    <citation type="submission" date="2022-05" db="EMBL/GenBank/DDBJ databases">
        <title>Sphingomonas sp. strain RMG20 Genome sequencing and assembly.</title>
        <authorList>
            <person name="Kim I."/>
        </authorList>
    </citation>
    <scope>NUCLEOTIDE SEQUENCE</scope>
    <source>
        <strain evidence="3">RMG20</strain>
    </source>
</reference>
<dbReference type="PANTHER" id="PTHR34406">
    <property type="entry name" value="PROTEIN YCEI"/>
    <property type="match status" value="1"/>
</dbReference>
<dbReference type="SMART" id="SM00867">
    <property type="entry name" value="YceI"/>
    <property type="match status" value="1"/>
</dbReference>
<evidence type="ECO:0000313" key="4">
    <source>
        <dbReference type="Proteomes" id="UP001055580"/>
    </source>
</evidence>
<keyword evidence="4" id="KW-1185">Reference proteome</keyword>
<dbReference type="PANTHER" id="PTHR34406:SF1">
    <property type="entry name" value="PROTEIN YCEI"/>
    <property type="match status" value="1"/>
</dbReference>
<accession>A0ABY4TWB1</accession>
<gene>
    <name evidence="3" type="ORF">M9980_03160</name>
</gene>